<feature type="region of interest" description="Disordered" evidence="1">
    <location>
        <begin position="35"/>
        <end position="57"/>
    </location>
</feature>
<evidence type="ECO:0000313" key="2">
    <source>
        <dbReference type="EMBL" id="KAG5649976.1"/>
    </source>
</evidence>
<comment type="caution">
    <text evidence="2">The sequence shown here is derived from an EMBL/GenBank/DDBJ whole genome shotgun (WGS) entry which is preliminary data.</text>
</comment>
<feature type="region of interest" description="Disordered" evidence="1">
    <location>
        <begin position="75"/>
        <end position="96"/>
    </location>
</feature>
<keyword evidence="3" id="KW-1185">Reference proteome</keyword>
<gene>
    <name evidence="2" type="ORF">H0H81_001244</name>
</gene>
<dbReference type="EMBL" id="JABCKI010000607">
    <property type="protein sequence ID" value="KAG5649976.1"/>
    <property type="molecule type" value="Genomic_DNA"/>
</dbReference>
<protein>
    <submittedName>
        <fullName evidence="2">Uncharacterized protein</fullName>
    </submittedName>
</protein>
<dbReference type="OrthoDB" id="3231351at2759"/>
<name>A0A9P7KF75_9AGAR</name>
<feature type="non-terminal residue" evidence="2">
    <location>
        <position position="146"/>
    </location>
</feature>
<dbReference type="AlphaFoldDB" id="A0A9P7KF75"/>
<reference evidence="2" key="1">
    <citation type="submission" date="2021-02" db="EMBL/GenBank/DDBJ databases">
        <authorList>
            <person name="Nieuwenhuis M."/>
            <person name="Van De Peppel L.J.J."/>
        </authorList>
    </citation>
    <scope>NUCLEOTIDE SEQUENCE</scope>
    <source>
        <strain evidence="2">D49</strain>
    </source>
</reference>
<proteinExistence type="predicted"/>
<organism evidence="2 3">
    <name type="scientific">Sphagnurus paluster</name>
    <dbReference type="NCBI Taxonomy" id="117069"/>
    <lineage>
        <taxon>Eukaryota</taxon>
        <taxon>Fungi</taxon>
        <taxon>Dikarya</taxon>
        <taxon>Basidiomycota</taxon>
        <taxon>Agaricomycotina</taxon>
        <taxon>Agaricomycetes</taxon>
        <taxon>Agaricomycetidae</taxon>
        <taxon>Agaricales</taxon>
        <taxon>Tricholomatineae</taxon>
        <taxon>Lyophyllaceae</taxon>
        <taxon>Sphagnurus</taxon>
    </lineage>
</organism>
<reference evidence="2" key="2">
    <citation type="submission" date="2021-10" db="EMBL/GenBank/DDBJ databases">
        <title>Phylogenomics reveals ancestral predisposition of the termite-cultivated fungus Termitomyces towards a domesticated lifestyle.</title>
        <authorList>
            <person name="Auxier B."/>
            <person name="Grum-Grzhimaylo A."/>
            <person name="Cardenas M.E."/>
            <person name="Lodge J.D."/>
            <person name="Laessoe T."/>
            <person name="Pedersen O."/>
            <person name="Smith M.E."/>
            <person name="Kuyper T.W."/>
            <person name="Franco-Molano E.A."/>
            <person name="Baroni T.J."/>
            <person name="Aanen D.K."/>
        </authorList>
    </citation>
    <scope>NUCLEOTIDE SEQUENCE</scope>
    <source>
        <strain evidence="2">D49</strain>
    </source>
</reference>
<sequence length="146" mass="15757">MARGETSKPIKESFPAVAWTANRQELTWALIGEVEKTENHKPPDGQPNAPIDNPDANIDPVLLAISIPAHVHLPSEHVPAADPDKENLSPVPDDIPLTPLQTLLRQAPNPSTFGSAKLDAAIAKASTLIKHVPSKQSLEETFLTMQ</sequence>
<evidence type="ECO:0000313" key="3">
    <source>
        <dbReference type="Proteomes" id="UP000717328"/>
    </source>
</evidence>
<evidence type="ECO:0000256" key="1">
    <source>
        <dbReference type="SAM" id="MobiDB-lite"/>
    </source>
</evidence>
<dbReference type="Proteomes" id="UP000717328">
    <property type="component" value="Unassembled WGS sequence"/>
</dbReference>
<accession>A0A9P7KF75</accession>